<gene>
    <name evidence="1" type="ORF">ACFFNY_12550</name>
</gene>
<accession>A0ABV5VVV1</accession>
<comment type="caution">
    <text evidence="1">The sequence shown here is derived from an EMBL/GenBank/DDBJ whole genome shotgun (WGS) entry which is preliminary data.</text>
</comment>
<proteinExistence type="predicted"/>
<evidence type="ECO:0000313" key="2">
    <source>
        <dbReference type="Proteomes" id="UP001589619"/>
    </source>
</evidence>
<organism evidence="1 2">
    <name type="scientific">Paenibacillus hodogayensis</name>
    <dbReference type="NCBI Taxonomy" id="279208"/>
    <lineage>
        <taxon>Bacteria</taxon>
        <taxon>Bacillati</taxon>
        <taxon>Bacillota</taxon>
        <taxon>Bacilli</taxon>
        <taxon>Bacillales</taxon>
        <taxon>Paenibacillaceae</taxon>
        <taxon>Paenibacillus</taxon>
    </lineage>
</organism>
<dbReference type="Proteomes" id="UP001589619">
    <property type="component" value="Unassembled WGS sequence"/>
</dbReference>
<reference evidence="1 2" key="1">
    <citation type="submission" date="2024-09" db="EMBL/GenBank/DDBJ databases">
        <authorList>
            <person name="Sun Q."/>
            <person name="Mori K."/>
        </authorList>
    </citation>
    <scope>NUCLEOTIDE SEQUENCE [LARGE SCALE GENOMIC DNA]</scope>
    <source>
        <strain evidence="1 2">JCM 12520</strain>
    </source>
</reference>
<evidence type="ECO:0000313" key="1">
    <source>
        <dbReference type="EMBL" id="MFB9752388.1"/>
    </source>
</evidence>
<dbReference type="EMBL" id="JBHMAG010000009">
    <property type="protein sequence ID" value="MFB9752388.1"/>
    <property type="molecule type" value="Genomic_DNA"/>
</dbReference>
<name>A0ABV5VVV1_9BACL</name>
<protein>
    <submittedName>
        <fullName evidence="1">(2Fe-2S)-binding protein</fullName>
    </submittedName>
</protein>
<dbReference type="RefSeq" id="WP_344911444.1">
    <property type="nucleotide sequence ID" value="NZ_BAAAYO010000010.1"/>
</dbReference>
<sequence length="261" mass="29568">MDGLRMFNVGLQDKERIVYAVEASRLMERKAMDELLQAYTPLMKALVPVAAGTYFCTQLAGFCLALQYSLSCLGKSFDSSLDNITVQLYAQDDKYGVAFKLTRSGGTFAPADPAVRETWLYEKLASLYGETIRPLYESVAASVNVDAGQMWGVLPTRFNYSTEQWLLAAQSEREKENISGDYALLRSMPADVFGRNKSPFDVKIRWIEDLKDPCKQMRMKNVCCQYYQTEGGYYCFTCPRLKESEREERRKQARLAAAAAT</sequence>
<keyword evidence="2" id="KW-1185">Reference proteome</keyword>